<evidence type="ECO:0000256" key="6">
    <source>
        <dbReference type="ARBA" id="ARBA00022723"/>
    </source>
</evidence>
<keyword evidence="3 14" id="KW-0662">Pyridine nucleotide biosynthesis</keyword>
<protein>
    <recommendedName>
        <fullName evidence="14">Probable nicotinate-nucleotide adenylyltransferase</fullName>
        <ecNumber evidence="14">2.7.7.18</ecNumber>
    </recommendedName>
    <alternativeName>
        <fullName evidence="14">Deamido-NAD(+) diphosphorylase</fullName>
    </alternativeName>
    <alternativeName>
        <fullName evidence="14">Deamido-NAD(+) pyrophosphorylase</fullName>
    </alternativeName>
    <alternativeName>
        <fullName evidence="14">Nicotinate mononucleotide adenylyltransferase</fullName>
        <shortName evidence="14">NaMN adenylyltransferase</shortName>
    </alternativeName>
</protein>
<keyword evidence="10" id="KW-0408">Iron</keyword>
<dbReference type="SUPFAM" id="SSF109604">
    <property type="entry name" value="HD-domain/PDEase-like"/>
    <property type="match status" value="1"/>
</dbReference>
<dbReference type="InterPro" id="IPR006674">
    <property type="entry name" value="HD_domain"/>
</dbReference>
<dbReference type="Pfam" id="PF01467">
    <property type="entry name" value="CTP_transf_like"/>
    <property type="match status" value="1"/>
</dbReference>
<sequence length="374" mass="44379">MKNNTKKRIALFGGSFDPVHTDHLSMALACKEDLKFDEIWMIPTFLSPFKISVNTTNKHRIEMLNIMIEGYDFIKIQEFEINNNKPTPTIETVKHFKSIYPEYEFAFVIGTDNLDRLEEWNNFYELIDLVEFVVFKRSENFKSNIAKKYNFKIYDFKNTFLSSTNIRKLVDIKNQDKRINQYINDHLLYLNKRLEPFLDEERYQHCINVGDMAYLLAIKHKVNVHKARIAGTLHDVTKRWPKDRQLEYLNKYNPELIAEPFPVWHSYTGALHLKYDWLITDQEILNAVFNHTVGSDKMTDLDMVVFCADKISKERNYENVNFFRAECFKDLKNGFKLLLEQQLINATKNQDVNNLGKNILKTAKKYLKGDKRWN</sequence>
<accession>A0A2S5RG69</accession>
<dbReference type="AlphaFoldDB" id="A0A2S5RG69"/>
<evidence type="ECO:0000256" key="14">
    <source>
        <dbReference type="HAMAP-Rule" id="MF_00244"/>
    </source>
</evidence>
<comment type="catalytic activity">
    <reaction evidence="12 14">
        <text>nicotinate beta-D-ribonucleotide + ATP + H(+) = deamido-NAD(+) + diphosphate</text>
        <dbReference type="Rhea" id="RHEA:22860"/>
        <dbReference type="ChEBI" id="CHEBI:15378"/>
        <dbReference type="ChEBI" id="CHEBI:30616"/>
        <dbReference type="ChEBI" id="CHEBI:33019"/>
        <dbReference type="ChEBI" id="CHEBI:57502"/>
        <dbReference type="ChEBI" id="CHEBI:58437"/>
        <dbReference type="EC" id="2.7.7.18"/>
    </reaction>
</comment>
<evidence type="ECO:0000256" key="12">
    <source>
        <dbReference type="ARBA" id="ARBA00048721"/>
    </source>
</evidence>
<name>A0A2S5RG69_9MOLU</name>
<comment type="pathway">
    <text evidence="2 14">Cofactor biosynthesis; NAD(+) biosynthesis; deamido-NAD(+) from nicotinate D-ribonucleotide: step 1/1.</text>
</comment>
<evidence type="ECO:0000256" key="9">
    <source>
        <dbReference type="ARBA" id="ARBA00022840"/>
    </source>
</evidence>
<dbReference type="Gene3D" id="3.40.50.620">
    <property type="entry name" value="HUPs"/>
    <property type="match status" value="1"/>
</dbReference>
<dbReference type="RefSeq" id="WP_104208120.1">
    <property type="nucleotide sequence ID" value="NZ_PHNF01000002.1"/>
</dbReference>
<comment type="caution">
    <text evidence="16">The sequence shown here is derived from an EMBL/GenBank/DDBJ whole genome shotgun (WGS) entry which is preliminary data.</text>
</comment>
<dbReference type="NCBIfam" id="NF005519">
    <property type="entry name" value="PRK07152.1"/>
    <property type="match status" value="1"/>
</dbReference>
<keyword evidence="7 14" id="KW-0547">Nucleotide-binding</keyword>
<dbReference type="GO" id="GO:0009435">
    <property type="term" value="P:NAD+ biosynthetic process"/>
    <property type="evidence" value="ECO:0007669"/>
    <property type="project" value="UniProtKB-UniRule"/>
</dbReference>
<dbReference type="PANTHER" id="PTHR39321:SF3">
    <property type="entry name" value="PHOSPHOPANTETHEINE ADENYLYLTRANSFERASE"/>
    <property type="match status" value="1"/>
</dbReference>
<reference evidence="16 17" key="1">
    <citation type="submission" date="2017-11" db="EMBL/GenBank/DDBJ databases">
        <title>Genome sequence of Mesoplasma corruscae ELCA-2 (ATCC 49579).</title>
        <authorList>
            <person name="Lo W.-S."/>
            <person name="Kuo C.-H."/>
        </authorList>
    </citation>
    <scope>NUCLEOTIDE SEQUENCE [LARGE SCALE GENOMIC DNA]</scope>
    <source>
        <strain evidence="16 17">ELCA-2</strain>
    </source>
</reference>
<proteinExistence type="inferred from homology"/>
<dbReference type="CDD" id="cd02165">
    <property type="entry name" value="NMNAT"/>
    <property type="match status" value="1"/>
</dbReference>
<evidence type="ECO:0000256" key="2">
    <source>
        <dbReference type="ARBA" id="ARBA00005019"/>
    </source>
</evidence>
<dbReference type="SMART" id="SM00471">
    <property type="entry name" value="HDc"/>
    <property type="match status" value="1"/>
</dbReference>
<comment type="catalytic activity">
    <reaction evidence="13">
        <text>P(1),P(4)-bis(5'-adenosyl) tetraphosphate + H2O = 2 ADP + 2 H(+)</text>
        <dbReference type="Rhea" id="RHEA:24252"/>
        <dbReference type="ChEBI" id="CHEBI:15377"/>
        <dbReference type="ChEBI" id="CHEBI:15378"/>
        <dbReference type="ChEBI" id="CHEBI:58141"/>
        <dbReference type="ChEBI" id="CHEBI:456216"/>
        <dbReference type="EC" id="3.6.1.41"/>
    </reaction>
</comment>
<keyword evidence="6" id="KW-0479">Metal-binding</keyword>
<evidence type="ECO:0000256" key="4">
    <source>
        <dbReference type="ARBA" id="ARBA00022679"/>
    </source>
</evidence>
<organism evidence="16 17">
    <name type="scientific">Mesoplasma corruscae</name>
    <dbReference type="NCBI Taxonomy" id="216874"/>
    <lineage>
        <taxon>Bacteria</taxon>
        <taxon>Bacillati</taxon>
        <taxon>Mycoplasmatota</taxon>
        <taxon>Mollicutes</taxon>
        <taxon>Entomoplasmatales</taxon>
        <taxon>Entomoplasmataceae</taxon>
        <taxon>Mesoplasma</taxon>
    </lineage>
</organism>
<dbReference type="Proteomes" id="UP000239785">
    <property type="component" value="Unassembled WGS sequence"/>
</dbReference>
<evidence type="ECO:0000256" key="7">
    <source>
        <dbReference type="ARBA" id="ARBA00022741"/>
    </source>
</evidence>
<dbReference type="UniPathway" id="UPA00253">
    <property type="reaction ID" value="UER00332"/>
</dbReference>
<dbReference type="GO" id="GO:0008803">
    <property type="term" value="F:bis(5'-nucleosyl)-tetraphosphatase (symmetrical) activity"/>
    <property type="evidence" value="ECO:0007669"/>
    <property type="project" value="UniProtKB-EC"/>
</dbReference>
<evidence type="ECO:0000313" key="17">
    <source>
        <dbReference type="Proteomes" id="UP000239785"/>
    </source>
</evidence>
<comment type="similarity">
    <text evidence="14">Belongs to the NadD family.</text>
</comment>
<gene>
    <name evidence="14 16" type="primary">nadD</name>
    <name evidence="16" type="ORF">MCORR_v1c05920</name>
</gene>
<evidence type="ECO:0000313" key="16">
    <source>
        <dbReference type="EMBL" id="PPE06287.1"/>
    </source>
</evidence>
<dbReference type="EMBL" id="PHNF01000002">
    <property type="protein sequence ID" value="PPE06287.1"/>
    <property type="molecule type" value="Genomic_DNA"/>
</dbReference>
<keyword evidence="8" id="KW-0378">Hydrolase</keyword>
<dbReference type="InterPro" id="IPR014729">
    <property type="entry name" value="Rossmann-like_a/b/a_fold"/>
</dbReference>
<dbReference type="GO" id="GO:0004515">
    <property type="term" value="F:nicotinate-nucleotide adenylyltransferase activity"/>
    <property type="evidence" value="ECO:0007669"/>
    <property type="project" value="UniProtKB-UniRule"/>
</dbReference>
<feature type="domain" description="HD/PDEase" evidence="15">
    <location>
        <begin position="198"/>
        <end position="323"/>
    </location>
</feature>
<evidence type="ECO:0000256" key="10">
    <source>
        <dbReference type="ARBA" id="ARBA00023004"/>
    </source>
</evidence>
<dbReference type="NCBIfam" id="TIGR00488">
    <property type="entry name" value="bis(5'-nucleosyl)-tetraphosphatase (symmetrical) YqeK"/>
    <property type="match status" value="1"/>
</dbReference>
<evidence type="ECO:0000256" key="11">
    <source>
        <dbReference type="ARBA" id="ARBA00023027"/>
    </source>
</evidence>
<dbReference type="Pfam" id="PF01966">
    <property type="entry name" value="HD"/>
    <property type="match status" value="1"/>
</dbReference>
<evidence type="ECO:0000256" key="13">
    <source>
        <dbReference type="ARBA" id="ARBA00049417"/>
    </source>
</evidence>
<dbReference type="PANTHER" id="PTHR39321">
    <property type="entry name" value="NICOTINATE-NUCLEOTIDE ADENYLYLTRANSFERASE-RELATED"/>
    <property type="match status" value="1"/>
</dbReference>
<keyword evidence="9 14" id="KW-0067">ATP-binding</keyword>
<dbReference type="InterPro" id="IPR005248">
    <property type="entry name" value="NadD/NMNAT"/>
</dbReference>
<comment type="function">
    <text evidence="1 14">Catalyzes the reversible adenylation of nicotinate mononucleotide (NaMN) to nicotinic acid adenine dinucleotide (NaAD).</text>
</comment>
<evidence type="ECO:0000256" key="1">
    <source>
        <dbReference type="ARBA" id="ARBA00002324"/>
    </source>
</evidence>
<dbReference type="CDD" id="cd00077">
    <property type="entry name" value="HDc"/>
    <property type="match status" value="1"/>
</dbReference>
<dbReference type="HAMAP" id="MF_00244">
    <property type="entry name" value="NaMN_adenylyltr"/>
    <property type="match status" value="1"/>
</dbReference>
<dbReference type="SUPFAM" id="SSF52374">
    <property type="entry name" value="Nucleotidylyl transferase"/>
    <property type="match status" value="1"/>
</dbReference>
<dbReference type="GO" id="GO:0005524">
    <property type="term" value="F:ATP binding"/>
    <property type="evidence" value="ECO:0007669"/>
    <property type="project" value="UniProtKB-KW"/>
</dbReference>
<dbReference type="InterPro" id="IPR003607">
    <property type="entry name" value="HD/PDEase_dom"/>
</dbReference>
<keyword evidence="4 14" id="KW-0808">Transferase</keyword>
<dbReference type="Gene3D" id="1.10.3210.10">
    <property type="entry name" value="Hypothetical protein af1432"/>
    <property type="match status" value="1"/>
</dbReference>
<dbReference type="InterPro" id="IPR004821">
    <property type="entry name" value="Cyt_trans-like"/>
</dbReference>
<dbReference type="NCBIfam" id="TIGR00482">
    <property type="entry name" value="nicotinate (nicotinamide) nucleotide adenylyltransferase"/>
    <property type="match status" value="1"/>
</dbReference>
<dbReference type="OrthoDB" id="5295945at2"/>
<evidence type="ECO:0000256" key="5">
    <source>
        <dbReference type="ARBA" id="ARBA00022695"/>
    </source>
</evidence>
<evidence type="ECO:0000256" key="3">
    <source>
        <dbReference type="ARBA" id="ARBA00022642"/>
    </source>
</evidence>
<keyword evidence="17" id="KW-1185">Reference proteome</keyword>
<evidence type="ECO:0000259" key="15">
    <source>
        <dbReference type="SMART" id="SM00471"/>
    </source>
</evidence>
<dbReference type="GO" id="GO:0046872">
    <property type="term" value="F:metal ion binding"/>
    <property type="evidence" value="ECO:0007669"/>
    <property type="project" value="UniProtKB-KW"/>
</dbReference>
<dbReference type="EC" id="2.7.7.18" evidence="14"/>
<keyword evidence="5 14" id="KW-0548">Nucleotidyltransferase</keyword>
<evidence type="ECO:0000256" key="8">
    <source>
        <dbReference type="ARBA" id="ARBA00022801"/>
    </source>
</evidence>
<dbReference type="InterPro" id="IPR005249">
    <property type="entry name" value="YqeK"/>
</dbReference>
<keyword evidence="11 14" id="KW-0520">NAD</keyword>